<evidence type="ECO:0000313" key="5">
    <source>
        <dbReference type="Proteomes" id="UP000655366"/>
    </source>
</evidence>
<evidence type="ECO:0000259" key="3">
    <source>
        <dbReference type="PROSITE" id="PS51272"/>
    </source>
</evidence>
<feature type="domain" description="SLH" evidence="3">
    <location>
        <begin position="281"/>
        <end position="339"/>
    </location>
</feature>
<gene>
    <name evidence="4" type="ORF">IV500_05410</name>
</gene>
<organism evidence="4 5">
    <name type="scientific">Arthrobacter terrae</name>
    <dbReference type="NCBI Taxonomy" id="2935737"/>
    <lineage>
        <taxon>Bacteria</taxon>
        <taxon>Bacillati</taxon>
        <taxon>Actinomycetota</taxon>
        <taxon>Actinomycetes</taxon>
        <taxon>Micrococcales</taxon>
        <taxon>Micrococcaceae</taxon>
        <taxon>Arthrobacter</taxon>
    </lineage>
</organism>
<dbReference type="RefSeq" id="WP_196395815.1">
    <property type="nucleotide sequence ID" value="NZ_JADNYM010000006.1"/>
</dbReference>
<proteinExistence type="predicted"/>
<dbReference type="AlphaFoldDB" id="A0A931CIC3"/>
<evidence type="ECO:0000313" key="4">
    <source>
        <dbReference type="EMBL" id="MBG0738858.1"/>
    </source>
</evidence>
<feature type="domain" description="SLH" evidence="3">
    <location>
        <begin position="340"/>
        <end position="398"/>
    </location>
</feature>
<keyword evidence="5" id="KW-1185">Reference proteome</keyword>
<dbReference type="InterPro" id="IPR001119">
    <property type="entry name" value="SLH_dom"/>
</dbReference>
<dbReference type="EMBL" id="JADNYM010000006">
    <property type="protein sequence ID" value="MBG0738858.1"/>
    <property type="molecule type" value="Genomic_DNA"/>
</dbReference>
<keyword evidence="2" id="KW-1133">Transmembrane helix</keyword>
<dbReference type="PANTHER" id="PTHR43308">
    <property type="entry name" value="OUTER MEMBRANE PROTEIN ALPHA-RELATED"/>
    <property type="match status" value="1"/>
</dbReference>
<evidence type="ECO:0000256" key="1">
    <source>
        <dbReference type="SAM" id="MobiDB-lite"/>
    </source>
</evidence>
<evidence type="ECO:0000256" key="2">
    <source>
        <dbReference type="SAM" id="Phobius"/>
    </source>
</evidence>
<feature type="compositionally biased region" description="Pro residues" evidence="1">
    <location>
        <begin position="184"/>
        <end position="204"/>
    </location>
</feature>
<sequence>MNDAWARCQVLKRFIKQDRGSIILEGVVSLGIISVLTLGYTNVSAQASTTQRTAVNESIAVQAAQDALEKAKATSWSKVGTDTASAVALPSGVTPVLGGVLPSTAAPVEVRGLPVTVRTAVGWQKKPSGTSAFGTKLVIVEVSWQDVTGDPTTAHRKPQQIYITPGIGEAVPAGIRSSTESAPSPAPTPTPTPTPTPPPPPPAPSSTFFVPPAVSPFKDVATDNAFYKEITWMESVGISTGYPESDGKKTYRPLSTTNRDAMAAFIYREMGSPAFTAPAVPPYTDITPATQFYKEITWLKAAGYTPGWSGTYSPLTPVTRSEMAAMMYRMAGSPAFTAPTASPFSDVSTGYPFYKEITWMRTTGISTGYPDGTFKPSDQVARDGMSAFFYRFDGKFGK</sequence>
<name>A0A931CIC3_9MICC</name>
<accession>A0A931CIC3</accession>
<comment type="caution">
    <text evidence="4">The sequence shown here is derived from an EMBL/GenBank/DDBJ whole genome shotgun (WGS) entry which is preliminary data.</text>
</comment>
<dbReference type="Proteomes" id="UP000655366">
    <property type="component" value="Unassembled WGS sequence"/>
</dbReference>
<feature type="transmembrane region" description="Helical" evidence="2">
    <location>
        <begin position="21"/>
        <end position="40"/>
    </location>
</feature>
<dbReference type="PROSITE" id="PS51272">
    <property type="entry name" value="SLH"/>
    <property type="match status" value="3"/>
</dbReference>
<protein>
    <submittedName>
        <fullName evidence="4">S-layer homology domain-containing protein</fullName>
    </submittedName>
</protein>
<keyword evidence="2" id="KW-0812">Transmembrane</keyword>
<dbReference type="InterPro" id="IPR051465">
    <property type="entry name" value="Cell_Envelope_Struct_Comp"/>
</dbReference>
<feature type="domain" description="SLH" evidence="3">
    <location>
        <begin position="213"/>
        <end position="280"/>
    </location>
</feature>
<keyword evidence="2" id="KW-0472">Membrane</keyword>
<feature type="region of interest" description="Disordered" evidence="1">
    <location>
        <begin position="173"/>
        <end position="208"/>
    </location>
</feature>
<dbReference type="PANTHER" id="PTHR43308:SF5">
    <property type="entry name" value="S-LAYER PROTEIN _ PEPTIDOGLYCAN ENDO-BETA-N-ACETYLGLUCOSAMINIDASE"/>
    <property type="match status" value="1"/>
</dbReference>
<dbReference type="Pfam" id="PF00395">
    <property type="entry name" value="SLH"/>
    <property type="match status" value="2"/>
</dbReference>
<reference evidence="4 5" key="1">
    <citation type="submission" date="2020-11" db="EMBL/GenBank/DDBJ databases">
        <title>Arthrobacter antarcticus sp. nov., isolated from Antarctic Soil.</title>
        <authorList>
            <person name="Li J."/>
        </authorList>
    </citation>
    <scope>NUCLEOTIDE SEQUENCE [LARGE SCALE GENOMIC DNA]</scope>
    <source>
        <strain evidence="4 5">Z1-20</strain>
    </source>
</reference>